<dbReference type="Gene3D" id="3.40.50.300">
    <property type="entry name" value="P-loop containing nucleotide triphosphate hydrolases"/>
    <property type="match status" value="1"/>
</dbReference>
<feature type="domain" description="Endonuclease GajA/Old nuclease/RecF-like AAA" evidence="2">
    <location>
        <begin position="88"/>
        <end position="600"/>
    </location>
</feature>
<gene>
    <name evidence="3" type="ORF">FO442_09815</name>
</gene>
<name>A0A556MY90_9FLAO</name>
<organism evidence="3 4">
    <name type="scientific">Fluviicola chungangensis</name>
    <dbReference type="NCBI Taxonomy" id="2597671"/>
    <lineage>
        <taxon>Bacteria</taxon>
        <taxon>Pseudomonadati</taxon>
        <taxon>Bacteroidota</taxon>
        <taxon>Flavobacteriia</taxon>
        <taxon>Flavobacteriales</taxon>
        <taxon>Crocinitomicaceae</taxon>
        <taxon>Fluviicola</taxon>
    </lineage>
</organism>
<protein>
    <recommendedName>
        <fullName evidence="2">Endonuclease GajA/Old nuclease/RecF-like AAA domain-containing protein</fullName>
    </recommendedName>
</protein>
<feature type="coiled-coil region" evidence="1">
    <location>
        <begin position="705"/>
        <end position="739"/>
    </location>
</feature>
<evidence type="ECO:0000259" key="2">
    <source>
        <dbReference type="Pfam" id="PF13175"/>
    </source>
</evidence>
<dbReference type="PANTHER" id="PTHR32182">
    <property type="entry name" value="DNA REPLICATION AND REPAIR PROTEIN RECF"/>
    <property type="match status" value="1"/>
</dbReference>
<evidence type="ECO:0000313" key="4">
    <source>
        <dbReference type="Proteomes" id="UP000316008"/>
    </source>
</evidence>
<dbReference type="AlphaFoldDB" id="A0A556MY90"/>
<comment type="caution">
    <text evidence="3">The sequence shown here is derived from an EMBL/GenBank/DDBJ whole genome shotgun (WGS) entry which is preliminary data.</text>
</comment>
<sequence>MKNNQDEIGQKGFKLIAIRPLENCDDHFTKVLTKGIVYKLNNDYHFSDVNRNPVSGVVEVDSIEYLPTNKTDIFDLVDAKGITKCNINVSAIVGKNGSGKSSLIELLLLAKYQLGCTFELLVKEEYNTPKEQCITCGQSLPRSREDITNRFYEFSDLKHNFSAEFYFTRDNILYILKFDQGETYFDQYNFIRNGISELNGRPLTELTKENRSLLSEIFYSIVLNYSIYGLNASHIGKWINPLFHKNDGYRTPIVLNPMRNNGKFDVNREEYLNKQRLLSNLIFKNAKDASDCSLTDELYIQKLEFSFDKTSFDERSADRDGFLNYYSINGDQYTFISETFKSFLGSHHPDIPKQFEGYLITYLIDKAIKIAYKYPEFQLFNLLQSKSDQSWTDFFNVLISNNSHTTFKFRQAYNFIKNGILNKQTDKNKNVIRDWKLQEDETKPNTEVYIYEISLEDLTQLVLNAAGKNYQEIIYFLPPAIFNSEISIYKKGENKKAFKLSSLSSGESQLISALQTCYYHLLNLESIQWTNSKIVSTKKGFQNEPVPYKSVNIVFDEIELYFHPEYQRKFISNLIKGIDLLPLNKINQLNVVFSTHSPFILSDIPAQNILRLDLNEEGKSEPKQMAKQTFGANIHDLLANDFFLKKGFMGEFAKEIISDLALFLTDDENRSEHSKRKWQQNEVLEIIPLIGEPILRERLYSLYNRKYKSDERQKLELELKRIQSKLDKLNDQNNSENAYN</sequence>
<dbReference type="EMBL" id="VLPL01000004">
    <property type="protein sequence ID" value="TSJ44884.1"/>
    <property type="molecule type" value="Genomic_DNA"/>
</dbReference>
<dbReference type="OrthoDB" id="997844at2"/>
<keyword evidence="1" id="KW-0175">Coiled coil</keyword>
<evidence type="ECO:0000256" key="1">
    <source>
        <dbReference type="SAM" id="Coils"/>
    </source>
</evidence>
<evidence type="ECO:0000313" key="3">
    <source>
        <dbReference type="EMBL" id="TSJ44884.1"/>
    </source>
</evidence>
<proteinExistence type="predicted"/>
<reference evidence="3 4" key="1">
    <citation type="submission" date="2019-07" db="EMBL/GenBank/DDBJ databases">
        <authorList>
            <person name="Huq M.A."/>
        </authorList>
    </citation>
    <scope>NUCLEOTIDE SEQUENCE [LARGE SCALE GENOMIC DNA]</scope>
    <source>
        <strain evidence="3 4">MAH-3</strain>
    </source>
</reference>
<dbReference type="InterPro" id="IPR041685">
    <property type="entry name" value="AAA_GajA/Old/RecF-like"/>
</dbReference>
<dbReference type="PANTHER" id="PTHR32182:SF22">
    <property type="entry name" value="ATP-DEPENDENT ENDONUCLEASE, OLD FAMILY-RELATED"/>
    <property type="match status" value="1"/>
</dbReference>
<dbReference type="GO" id="GO:0000731">
    <property type="term" value="P:DNA synthesis involved in DNA repair"/>
    <property type="evidence" value="ECO:0007669"/>
    <property type="project" value="TreeGrafter"/>
</dbReference>
<dbReference type="Pfam" id="PF13175">
    <property type="entry name" value="AAA_15"/>
    <property type="match status" value="1"/>
</dbReference>
<dbReference type="InterPro" id="IPR027417">
    <property type="entry name" value="P-loop_NTPase"/>
</dbReference>
<accession>A0A556MY90</accession>
<dbReference type="GO" id="GO:0006302">
    <property type="term" value="P:double-strand break repair"/>
    <property type="evidence" value="ECO:0007669"/>
    <property type="project" value="TreeGrafter"/>
</dbReference>
<dbReference type="Proteomes" id="UP000316008">
    <property type="component" value="Unassembled WGS sequence"/>
</dbReference>
<dbReference type="SUPFAM" id="SSF52540">
    <property type="entry name" value="P-loop containing nucleoside triphosphate hydrolases"/>
    <property type="match status" value="1"/>
</dbReference>
<keyword evidence="4" id="KW-1185">Reference proteome</keyword>
<dbReference type="RefSeq" id="WP_144332997.1">
    <property type="nucleotide sequence ID" value="NZ_VLPL01000004.1"/>
</dbReference>